<keyword evidence="1" id="KW-0175">Coiled coil</keyword>
<organism evidence="2 3">
    <name type="scientific">Pseudomonas fluorescens</name>
    <dbReference type="NCBI Taxonomy" id="294"/>
    <lineage>
        <taxon>Bacteria</taxon>
        <taxon>Pseudomonadati</taxon>
        <taxon>Pseudomonadota</taxon>
        <taxon>Gammaproteobacteria</taxon>
        <taxon>Pseudomonadales</taxon>
        <taxon>Pseudomonadaceae</taxon>
        <taxon>Pseudomonas</taxon>
    </lineage>
</organism>
<reference evidence="2 3" key="1">
    <citation type="submission" date="2019-09" db="EMBL/GenBank/DDBJ databases">
        <authorList>
            <person name="Chandra G."/>
            <person name="Truman W A."/>
        </authorList>
    </citation>
    <scope>NUCLEOTIDE SEQUENCE [LARGE SCALE GENOMIC DNA]</scope>
    <source>
        <strain evidence="2">PS880</strain>
    </source>
</reference>
<dbReference type="Proteomes" id="UP000375525">
    <property type="component" value="Unassembled WGS sequence"/>
</dbReference>
<dbReference type="RefSeq" id="WP_150778996.1">
    <property type="nucleotide sequence ID" value="NZ_CABVIH010000005.1"/>
</dbReference>
<dbReference type="OrthoDB" id="8778941at2"/>
<protein>
    <submittedName>
        <fullName evidence="2">Uncharacterized protein</fullName>
    </submittedName>
</protein>
<gene>
    <name evidence="2" type="ORF">PS880_01201</name>
</gene>
<dbReference type="AlphaFoldDB" id="A0A5E7HXM0"/>
<sequence>MNSNIKGAGLQELYDALLRLVNNKPERVEKGTSISFRTVALEAGKDPSLIRKDREIYAPLIADIEHYAAIQKEKSAKKNGQVTELKARNAQLRNEVERIEELWKAALARELFLLDQIDEYEQRWKKHTNVVDFVPNGSSINH</sequence>
<evidence type="ECO:0000256" key="1">
    <source>
        <dbReference type="SAM" id="Coils"/>
    </source>
</evidence>
<evidence type="ECO:0000313" key="3">
    <source>
        <dbReference type="Proteomes" id="UP000375525"/>
    </source>
</evidence>
<accession>A0A5E7HXM0</accession>
<evidence type="ECO:0000313" key="2">
    <source>
        <dbReference type="EMBL" id="VVO68944.1"/>
    </source>
</evidence>
<name>A0A5E7HXM0_PSEFL</name>
<feature type="coiled-coil region" evidence="1">
    <location>
        <begin position="75"/>
        <end position="109"/>
    </location>
</feature>
<dbReference type="EMBL" id="CABVIH010000005">
    <property type="protein sequence ID" value="VVO68944.1"/>
    <property type="molecule type" value="Genomic_DNA"/>
</dbReference>
<proteinExistence type="predicted"/>